<protein>
    <submittedName>
        <fullName evidence="2">Uncharacterized protein</fullName>
    </submittedName>
</protein>
<name>A0ABD5PYI4_9EURY</name>
<feature type="compositionally biased region" description="Basic and acidic residues" evidence="1">
    <location>
        <begin position="8"/>
        <end position="36"/>
    </location>
</feature>
<keyword evidence="3" id="KW-1185">Reference proteome</keyword>
<reference evidence="2 3" key="1">
    <citation type="journal article" date="2019" name="Int. J. Syst. Evol. Microbiol.">
        <title>The Global Catalogue of Microorganisms (GCM) 10K type strain sequencing project: providing services to taxonomists for standard genome sequencing and annotation.</title>
        <authorList>
            <consortium name="The Broad Institute Genomics Platform"/>
            <consortium name="The Broad Institute Genome Sequencing Center for Infectious Disease"/>
            <person name="Wu L."/>
            <person name="Ma J."/>
        </authorList>
    </citation>
    <scope>NUCLEOTIDE SEQUENCE [LARGE SCALE GENOMIC DNA]</scope>
    <source>
        <strain evidence="2 3">XZYJ18</strain>
    </source>
</reference>
<dbReference type="Proteomes" id="UP001595945">
    <property type="component" value="Unassembled WGS sequence"/>
</dbReference>
<feature type="region of interest" description="Disordered" evidence="1">
    <location>
        <begin position="1"/>
        <end position="36"/>
    </location>
</feature>
<sequence length="99" mass="11477">MSITQSMRDIDRAVEDAVGTRERYESERKGRSRRRVYEKSIEEVRRTAGETEAERLAQWIETAIRDGRELPSSRRVRKKGAEFCRDVGESVSANDWLGT</sequence>
<organism evidence="2 3">
    <name type="scientific">Halorussus aquaticus</name>
    <dbReference type="NCBI Taxonomy" id="2953748"/>
    <lineage>
        <taxon>Archaea</taxon>
        <taxon>Methanobacteriati</taxon>
        <taxon>Methanobacteriota</taxon>
        <taxon>Stenosarchaea group</taxon>
        <taxon>Halobacteria</taxon>
        <taxon>Halobacteriales</taxon>
        <taxon>Haladaptataceae</taxon>
        <taxon>Halorussus</taxon>
    </lineage>
</organism>
<accession>A0ABD5PYI4</accession>
<gene>
    <name evidence="2" type="ORF">ACFO9K_03945</name>
</gene>
<evidence type="ECO:0000313" key="3">
    <source>
        <dbReference type="Proteomes" id="UP001595945"/>
    </source>
</evidence>
<dbReference type="EMBL" id="JBHSHT010000001">
    <property type="protein sequence ID" value="MFC4823407.1"/>
    <property type="molecule type" value="Genomic_DNA"/>
</dbReference>
<dbReference type="RefSeq" id="WP_254267118.1">
    <property type="nucleotide sequence ID" value="NZ_CP100400.1"/>
</dbReference>
<dbReference type="AlphaFoldDB" id="A0ABD5PYI4"/>
<comment type="caution">
    <text evidence="2">The sequence shown here is derived from an EMBL/GenBank/DDBJ whole genome shotgun (WGS) entry which is preliminary data.</text>
</comment>
<dbReference type="GeneID" id="73045542"/>
<evidence type="ECO:0000313" key="2">
    <source>
        <dbReference type="EMBL" id="MFC4823407.1"/>
    </source>
</evidence>
<proteinExistence type="predicted"/>
<evidence type="ECO:0000256" key="1">
    <source>
        <dbReference type="SAM" id="MobiDB-lite"/>
    </source>
</evidence>